<sequence length="113" mass="13041">MKGIFKSFKRSQTVLLCLACLMLSVQSSAHEEEDKVLIRTTDEKNMIEKKQKCEERCKASQSSQVQKNNHKNDSLQSNKQNSKMSNMSPAMQNMDHTQMKMPQHKEQSPHSDK</sequence>
<protein>
    <recommendedName>
        <fullName evidence="5">Secreted protein</fullName>
    </recommendedName>
</protein>
<evidence type="ECO:0000313" key="3">
    <source>
        <dbReference type="EMBL" id="MCX5466357.1"/>
    </source>
</evidence>
<gene>
    <name evidence="3" type="ORF">OSH00_01165</name>
</gene>
<evidence type="ECO:0000313" key="4">
    <source>
        <dbReference type="Proteomes" id="UP001146019"/>
    </source>
</evidence>
<proteinExistence type="predicted"/>
<feature type="compositionally biased region" description="Low complexity" evidence="1">
    <location>
        <begin position="76"/>
        <end position="88"/>
    </location>
</feature>
<dbReference type="Proteomes" id="UP001146019">
    <property type="component" value="Unassembled WGS sequence"/>
</dbReference>
<feature type="compositionally biased region" description="Basic and acidic residues" evidence="1">
    <location>
        <begin position="103"/>
        <end position="113"/>
    </location>
</feature>
<dbReference type="AlphaFoldDB" id="A0A9X3IF77"/>
<feature type="signal peptide" evidence="2">
    <location>
        <begin position="1"/>
        <end position="29"/>
    </location>
</feature>
<dbReference type="EMBL" id="JAPKMY010000001">
    <property type="protein sequence ID" value="MCX5466357.1"/>
    <property type="molecule type" value="Genomic_DNA"/>
</dbReference>
<dbReference type="RefSeq" id="WP_266128898.1">
    <property type="nucleotide sequence ID" value="NZ_JAPKMY010000001.1"/>
</dbReference>
<keyword evidence="4" id="KW-1185">Reference proteome</keyword>
<evidence type="ECO:0000256" key="1">
    <source>
        <dbReference type="SAM" id="MobiDB-lite"/>
    </source>
</evidence>
<keyword evidence="2" id="KW-0732">Signal</keyword>
<feature type="chain" id="PRO_5040749174" description="Secreted protein" evidence="2">
    <location>
        <begin position="30"/>
        <end position="113"/>
    </location>
</feature>
<name>A0A9X3IF77_9GAMM</name>
<comment type="caution">
    <text evidence="3">The sequence shown here is derived from an EMBL/GenBank/DDBJ whole genome shotgun (WGS) entry which is preliminary data.</text>
</comment>
<evidence type="ECO:0008006" key="5">
    <source>
        <dbReference type="Google" id="ProtNLM"/>
    </source>
</evidence>
<organism evidence="3 4">
    <name type="scientific">Acinetobacter nematophilus</name>
    <dbReference type="NCBI Taxonomy" id="2994642"/>
    <lineage>
        <taxon>Bacteria</taxon>
        <taxon>Pseudomonadati</taxon>
        <taxon>Pseudomonadota</taxon>
        <taxon>Gammaproteobacteria</taxon>
        <taxon>Moraxellales</taxon>
        <taxon>Moraxellaceae</taxon>
        <taxon>Acinetobacter</taxon>
    </lineage>
</organism>
<evidence type="ECO:0000256" key="2">
    <source>
        <dbReference type="SAM" id="SignalP"/>
    </source>
</evidence>
<feature type="region of interest" description="Disordered" evidence="1">
    <location>
        <begin position="55"/>
        <end position="113"/>
    </location>
</feature>
<accession>A0A9X3IF77</accession>
<reference evidence="3" key="1">
    <citation type="submission" date="2022-11" db="EMBL/GenBank/DDBJ databases">
        <title>Biodiversity and phylogenetic relationships of bacteria.</title>
        <authorList>
            <person name="Machado R.A.R."/>
            <person name="Bhat A."/>
            <person name="Loulou A."/>
            <person name="Kallel S."/>
        </authorList>
    </citation>
    <scope>NUCLEOTIDE SEQUENCE</scope>
    <source>
        <strain evidence="3">A-IN1</strain>
    </source>
</reference>